<keyword evidence="3" id="KW-1185">Reference proteome</keyword>
<feature type="compositionally biased region" description="Basic and acidic residues" evidence="1">
    <location>
        <begin position="62"/>
        <end position="74"/>
    </location>
</feature>
<reference evidence="2 3" key="1">
    <citation type="submission" date="2022-05" db="EMBL/GenBank/DDBJ databases">
        <authorList>
            <consortium name="Genoscope - CEA"/>
            <person name="William W."/>
        </authorList>
    </citation>
    <scope>NUCLEOTIDE SEQUENCE [LARGE SCALE GENOMIC DNA]</scope>
</reference>
<feature type="region of interest" description="Disordered" evidence="1">
    <location>
        <begin position="160"/>
        <end position="180"/>
    </location>
</feature>
<dbReference type="Proteomes" id="UP001159427">
    <property type="component" value="Unassembled WGS sequence"/>
</dbReference>
<feature type="region of interest" description="Disordered" evidence="1">
    <location>
        <begin position="53"/>
        <end position="86"/>
    </location>
</feature>
<dbReference type="EMBL" id="CALNXI010000687">
    <property type="protein sequence ID" value="CAH3032991.1"/>
    <property type="molecule type" value="Genomic_DNA"/>
</dbReference>
<evidence type="ECO:0000313" key="2">
    <source>
        <dbReference type="EMBL" id="CAH3032991.1"/>
    </source>
</evidence>
<protein>
    <submittedName>
        <fullName evidence="2">Uncharacterized protein</fullName>
    </submittedName>
</protein>
<sequence>MLDLQAAFVKFCVRLPKVKLIHPFQLSRNLTQTDNCDKDVNSRVRSLKMFHLEISAQSPDNNEPRSDLVEEKQTAKNTENDSEDLQFNFNVPRPLGHNRSVPSFLDERLQYLQVDEGRRSRSHSEPLTREAVKIAQELRKVSDLFNTNYQALTPVRKEFESRRRDKSRRITLGGSQGDSLRHEVNQALRASGYSVNPTPPEGTPV</sequence>
<evidence type="ECO:0000256" key="1">
    <source>
        <dbReference type="SAM" id="MobiDB-lite"/>
    </source>
</evidence>
<gene>
    <name evidence="2" type="ORF">PEVE_00039210</name>
</gene>
<organism evidence="2 3">
    <name type="scientific">Porites evermanni</name>
    <dbReference type="NCBI Taxonomy" id="104178"/>
    <lineage>
        <taxon>Eukaryota</taxon>
        <taxon>Metazoa</taxon>
        <taxon>Cnidaria</taxon>
        <taxon>Anthozoa</taxon>
        <taxon>Hexacorallia</taxon>
        <taxon>Scleractinia</taxon>
        <taxon>Fungiina</taxon>
        <taxon>Poritidae</taxon>
        <taxon>Porites</taxon>
    </lineage>
</organism>
<comment type="caution">
    <text evidence="2">The sequence shown here is derived from an EMBL/GenBank/DDBJ whole genome shotgun (WGS) entry which is preliminary data.</text>
</comment>
<evidence type="ECO:0000313" key="3">
    <source>
        <dbReference type="Proteomes" id="UP001159427"/>
    </source>
</evidence>
<name>A0ABN8MSI5_9CNID</name>
<accession>A0ABN8MSI5</accession>
<proteinExistence type="predicted"/>